<comment type="caution">
    <text evidence="10">The sequence shown here is derived from an EMBL/GenBank/DDBJ whole genome shotgun (WGS) entry which is preliminary data.</text>
</comment>
<dbReference type="PROSITE" id="PS50920">
    <property type="entry name" value="SOLCAR"/>
    <property type="match status" value="1"/>
</dbReference>
<organism evidence="10 11">
    <name type="scientific">Iris pallida</name>
    <name type="common">Sweet iris</name>
    <dbReference type="NCBI Taxonomy" id="29817"/>
    <lineage>
        <taxon>Eukaryota</taxon>
        <taxon>Viridiplantae</taxon>
        <taxon>Streptophyta</taxon>
        <taxon>Embryophyta</taxon>
        <taxon>Tracheophyta</taxon>
        <taxon>Spermatophyta</taxon>
        <taxon>Magnoliopsida</taxon>
        <taxon>Liliopsida</taxon>
        <taxon>Asparagales</taxon>
        <taxon>Iridaceae</taxon>
        <taxon>Iridoideae</taxon>
        <taxon>Irideae</taxon>
        <taxon>Iris</taxon>
    </lineage>
</organism>
<keyword evidence="11" id="KW-1185">Reference proteome</keyword>
<dbReference type="PANTHER" id="PTHR45667">
    <property type="entry name" value="S-ADENOSYLMETHIONINE MITOCHONDRIAL CARRIER PROTEIN"/>
    <property type="match status" value="1"/>
</dbReference>
<feature type="repeat" description="Solcar" evidence="8">
    <location>
        <begin position="23"/>
        <end position="109"/>
    </location>
</feature>
<sequence length="391" mass="42042">MESAKNYMGGGGVGGGGGLLKDHYFAGHAAAASSAVLASSLLTHPLDTLKTLLQLAAASSRQMGLAQVVDRVRSVSGLSGLYNGFGWSTMGKISGLGARFGTYEILTAFYKDGREDDYVYVSEALLAGIAAGTVEAVMCTPFELFKLRNQVTSASHCRTMSPVQSAQEANPMIPKLLPRYTPDARALQQTLGILSTLSTKHTEISGALKLNPWMLTGSGRPPLPSEVRRPLDVVSLEGWGALWRSLRSGIARDSVFGGVFFSTWQFFHIGMLNWKALDIYPPPRSINEVGPVSPLAASLAAGFSGALAASLSHTFATAKSRSQCTVIPKYIAMERKLLRWEAPGIWIERVTGMSPADRNIMFRGFWMRNARCGIGSFAVVGGYYLAVDHLL</sequence>
<dbReference type="EMBL" id="JANAVB010003398">
    <property type="protein sequence ID" value="KAJ6849917.1"/>
    <property type="molecule type" value="Genomic_DNA"/>
</dbReference>
<keyword evidence="4 8" id="KW-0812">Transmembrane</keyword>
<keyword evidence="3 9" id="KW-0813">Transport</keyword>
<evidence type="ECO:0000256" key="3">
    <source>
        <dbReference type="ARBA" id="ARBA00022448"/>
    </source>
</evidence>
<proteinExistence type="inferred from homology"/>
<evidence type="ECO:0000256" key="4">
    <source>
        <dbReference type="ARBA" id="ARBA00022692"/>
    </source>
</evidence>
<evidence type="ECO:0000313" key="10">
    <source>
        <dbReference type="EMBL" id="KAJ6849917.1"/>
    </source>
</evidence>
<dbReference type="AlphaFoldDB" id="A0AAX6IAN9"/>
<keyword evidence="7 8" id="KW-0472">Membrane</keyword>
<keyword evidence="5" id="KW-0677">Repeat</keyword>
<evidence type="ECO:0000256" key="8">
    <source>
        <dbReference type="PROSITE-ProRule" id="PRU00282"/>
    </source>
</evidence>
<dbReference type="GO" id="GO:0016020">
    <property type="term" value="C:membrane"/>
    <property type="evidence" value="ECO:0007669"/>
    <property type="project" value="UniProtKB-SubCell"/>
</dbReference>
<dbReference type="Proteomes" id="UP001140949">
    <property type="component" value="Unassembled WGS sequence"/>
</dbReference>
<gene>
    <name evidence="10" type="ORF">M6B38_268835</name>
</gene>
<reference evidence="10" key="1">
    <citation type="journal article" date="2023" name="GigaByte">
        <title>Genome assembly of the bearded iris, Iris pallida Lam.</title>
        <authorList>
            <person name="Bruccoleri R.E."/>
            <person name="Oakeley E.J."/>
            <person name="Faust A.M.E."/>
            <person name="Altorfer M."/>
            <person name="Dessus-Babus S."/>
            <person name="Burckhardt D."/>
            <person name="Oertli M."/>
            <person name="Naumann U."/>
            <person name="Petersen F."/>
            <person name="Wong J."/>
        </authorList>
    </citation>
    <scope>NUCLEOTIDE SEQUENCE</scope>
    <source>
        <strain evidence="10">GSM-AAB239-AS_SAM_17_03QT</strain>
    </source>
</reference>
<dbReference type="Pfam" id="PF00153">
    <property type="entry name" value="Mito_carr"/>
    <property type="match status" value="1"/>
</dbReference>
<evidence type="ECO:0000256" key="1">
    <source>
        <dbReference type="ARBA" id="ARBA00004141"/>
    </source>
</evidence>
<evidence type="ECO:0000256" key="9">
    <source>
        <dbReference type="RuleBase" id="RU000488"/>
    </source>
</evidence>
<dbReference type="InterPro" id="IPR018108">
    <property type="entry name" value="MCP_transmembrane"/>
</dbReference>
<evidence type="ECO:0000256" key="7">
    <source>
        <dbReference type="ARBA" id="ARBA00023136"/>
    </source>
</evidence>
<reference evidence="10" key="2">
    <citation type="submission" date="2023-04" db="EMBL/GenBank/DDBJ databases">
        <authorList>
            <person name="Bruccoleri R.E."/>
            <person name="Oakeley E.J."/>
            <person name="Faust A.-M."/>
            <person name="Dessus-Babus S."/>
            <person name="Altorfer M."/>
            <person name="Burckhardt D."/>
            <person name="Oertli M."/>
            <person name="Naumann U."/>
            <person name="Petersen F."/>
            <person name="Wong J."/>
        </authorList>
    </citation>
    <scope>NUCLEOTIDE SEQUENCE</scope>
    <source>
        <strain evidence="10">GSM-AAB239-AS_SAM_17_03QT</strain>
        <tissue evidence="10">Leaf</tissue>
    </source>
</reference>
<evidence type="ECO:0000256" key="2">
    <source>
        <dbReference type="ARBA" id="ARBA00006375"/>
    </source>
</evidence>
<evidence type="ECO:0000256" key="6">
    <source>
        <dbReference type="ARBA" id="ARBA00022989"/>
    </source>
</evidence>
<evidence type="ECO:0000313" key="11">
    <source>
        <dbReference type="Proteomes" id="UP001140949"/>
    </source>
</evidence>
<comment type="similarity">
    <text evidence="2 9">Belongs to the mitochondrial carrier (TC 2.A.29) family.</text>
</comment>
<comment type="subcellular location">
    <subcellularLocation>
        <location evidence="1">Membrane</location>
        <topology evidence="1">Multi-pass membrane protein</topology>
    </subcellularLocation>
</comment>
<accession>A0AAX6IAN9</accession>
<dbReference type="Gene3D" id="1.50.40.10">
    <property type="entry name" value="Mitochondrial carrier domain"/>
    <property type="match status" value="2"/>
</dbReference>
<dbReference type="InterPro" id="IPR023395">
    <property type="entry name" value="MCP_dom_sf"/>
</dbReference>
<keyword evidence="6" id="KW-1133">Transmembrane helix</keyword>
<dbReference type="SUPFAM" id="SSF103506">
    <property type="entry name" value="Mitochondrial carrier"/>
    <property type="match status" value="1"/>
</dbReference>
<evidence type="ECO:0000256" key="5">
    <source>
        <dbReference type="ARBA" id="ARBA00022737"/>
    </source>
</evidence>
<name>A0AAX6IAN9_IRIPA</name>
<protein>
    <submittedName>
        <fullName evidence="10">Uncharacterized protein</fullName>
    </submittedName>
</protein>